<keyword evidence="1" id="KW-0732">Signal</keyword>
<dbReference type="Proteomes" id="UP000580250">
    <property type="component" value="Unassembled WGS sequence"/>
</dbReference>
<proteinExistence type="predicted"/>
<comment type="caution">
    <text evidence="2">The sequence shown here is derived from an EMBL/GenBank/DDBJ whole genome shotgun (WGS) entry which is preliminary data.</text>
</comment>
<dbReference type="EMBL" id="CAJEWN010001231">
    <property type="protein sequence ID" value="CAD2195611.1"/>
    <property type="molecule type" value="Genomic_DNA"/>
</dbReference>
<gene>
    <name evidence="2" type="ORF">MENT_LOCUS48715</name>
</gene>
<sequence>MNIIPFFQFTILLFLFLEIFVDCVKPGDEHHHKEHKNVQLVKDKQHSKIQYKDIAKKEFKKHKLEHSNPSTSHQKMANVGEKTNVISNYWTPTNEFEYHHHVVDIDNYDQAYFYAKNEYENHFLDQVSAKLDKDIDDNEVDDNLLSVKQKELQDALIKDEQIKDSGSYFKKLLPIFNLFF</sequence>
<evidence type="ECO:0000313" key="2">
    <source>
        <dbReference type="EMBL" id="CAD2195611.1"/>
    </source>
</evidence>
<organism evidence="2 3">
    <name type="scientific">Meloidogyne enterolobii</name>
    <name type="common">Root-knot nematode worm</name>
    <name type="synonym">Meloidogyne mayaguensis</name>
    <dbReference type="NCBI Taxonomy" id="390850"/>
    <lineage>
        <taxon>Eukaryota</taxon>
        <taxon>Metazoa</taxon>
        <taxon>Ecdysozoa</taxon>
        <taxon>Nematoda</taxon>
        <taxon>Chromadorea</taxon>
        <taxon>Rhabditida</taxon>
        <taxon>Tylenchina</taxon>
        <taxon>Tylenchomorpha</taxon>
        <taxon>Tylenchoidea</taxon>
        <taxon>Meloidogynidae</taxon>
        <taxon>Meloidogyninae</taxon>
        <taxon>Meloidogyne</taxon>
    </lineage>
</organism>
<dbReference type="AlphaFoldDB" id="A0A6V7X8D5"/>
<evidence type="ECO:0000313" key="3">
    <source>
        <dbReference type="Proteomes" id="UP000580250"/>
    </source>
</evidence>
<evidence type="ECO:0000256" key="1">
    <source>
        <dbReference type="SAM" id="SignalP"/>
    </source>
</evidence>
<reference evidence="2 3" key="1">
    <citation type="submission" date="2020-08" db="EMBL/GenBank/DDBJ databases">
        <authorList>
            <person name="Koutsovoulos G."/>
            <person name="Danchin GJ E."/>
        </authorList>
    </citation>
    <scope>NUCLEOTIDE SEQUENCE [LARGE SCALE GENOMIC DNA]</scope>
</reference>
<accession>A0A6V7X8D5</accession>
<feature type="chain" id="PRO_5027831738" evidence="1">
    <location>
        <begin position="24"/>
        <end position="180"/>
    </location>
</feature>
<protein>
    <submittedName>
        <fullName evidence="2">Uncharacterized protein</fullName>
    </submittedName>
</protein>
<name>A0A6V7X8D5_MELEN</name>
<feature type="signal peptide" evidence="1">
    <location>
        <begin position="1"/>
        <end position="23"/>
    </location>
</feature>